<keyword evidence="3" id="KW-1185">Reference proteome</keyword>
<protein>
    <recommendedName>
        <fullName evidence="4">ABC transporter permease</fullName>
    </recommendedName>
</protein>
<comment type="caution">
    <text evidence="2">The sequence shown here is derived from an EMBL/GenBank/DDBJ whole genome shotgun (WGS) entry which is preliminary data.</text>
</comment>
<evidence type="ECO:0000313" key="2">
    <source>
        <dbReference type="EMBL" id="KAF1303281.1"/>
    </source>
</evidence>
<accession>A0ABQ6YZ74</accession>
<evidence type="ECO:0008006" key="4">
    <source>
        <dbReference type="Google" id="ProtNLM"/>
    </source>
</evidence>
<sequence length="410" mass="47956">MKMIRSLYYQRYGKSLIALMLIFFGLYLYNGIGGVRAWQNEYDYLHSKEFVTSDYYNHEWNIKDYDDNNKPIYYESIDDYRNERLMTYTYSENFYSTYAEMNATSNYNPEIAVAEPTYQAGNVYYSYYVSSQPWALLIFILGFLLFFVDQKTNFNRFLFSLSVSRKKLFTGKLLYLAGPFMLVIGLGILGNILIQWYGIPQLYMNATVIQLLQSGLSHWIFTIFLLCSGMLLGVTLGNVVFGPLSILLGLFVLSQMTVFSFFSNLNIILTYFFPDIQLPMTDAIFVVWPGKTSTPWYISLILMLLSALFIFLAERIFRKVSIEDDGDYVTSPGLRLPVFLTMFVSTCFFFTITMTSWYLVFNPVEDYTIIRELIIITIVTCICSYILVYARSIRKWWIARRDNYLQRKSS</sequence>
<evidence type="ECO:0000313" key="3">
    <source>
        <dbReference type="Proteomes" id="UP000782705"/>
    </source>
</evidence>
<keyword evidence="1" id="KW-0812">Transmembrane</keyword>
<evidence type="ECO:0000256" key="1">
    <source>
        <dbReference type="SAM" id="Phobius"/>
    </source>
</evidence>
<name>A0ABQ6YZ74_9ENTE</name>
<keyword evidence="1" id="KW-0472">Membrane</keyword>
<reference evidence="2 3" key="1">
    <citation type="submission" date="2016-06" db="EMBL/GenBank/DDBJ databases">
        <title>Four novel species of enterococci isolated from chicken manure.</title>
        <authorList>
            <person name="Van Tyne D."/>
        </authorList>
    </citation>
    <scope>NUCLEOTIDE SEQUENCE [LARGE SCALE GENOMIC DNA]</scope>
    <source>
        <strain evidence="2 3">CU12B</strain>
    </source>
</reference>
<feature type="transmembrane region" description="Helical" evidence="1">
    <location>
        <begin position="219"/>
        <end position="241"/>
    </location>
</feature>
<feature type="transmembrane region" description="Helical" evidence="1">
    <location>
        <begin position="294"/>
        <end position="313"/>
    </location>
</feature>
<feature type="transmembrane region" description="Helical" evidence="1">
    <location>
        <begin position="173"/>
        <end position="199"/>
    </location>
</feature>
<feature type="transmembrane region" description="Helical" evidence="1">
    <location>
        <begin position="248"/>
        <end position="274"/>
    </location>
</feature>
<dbReference type="RefSeq" id="WP_161902294.1">
    <property type="nucleotide sequence ID" value="NZ_MAEL01000042.1"/>
</dbReference>
<feature type="transmembrane region" description="Helical" evidence="1">
    <location>
        <begin position="134"/>
        <end position="152"/>
    </location>
</feature>
<gene>
    <name evidence="2" type="ORF">BAU17_08625</name>
</gene>
<dbReference type="Proteomes" id="UP000782705">
    <property type="component" value="Unassembled WGS sequence"/>
</dbReference>
<feature type="transmembrane region" description="Helical" evidence="1">
    <location>
        <begin position="373"/>
        <end position="390"/>
    </location>
</feature>
<feature type="transmembrane region" description="Helical" evidence="1">
    <location>
        <begin position="334"/>
        <end position="361"/>
    </location>
</feature>
<organism evidence="2 3">
    <name type="scientific">Candidatus Enterococcus willemsii</name>
    <dbReference type="NCBI Taxonomy" id="1857215"/>
    <lineage>
        <taxon>Bacteria</taxon>
        <taxon>Bacillati</taxon>
        <taxon>Bacillota</taxon>
        <taxon>Bacilli</taxon>
        <taxon>Lactobacillales</taxon>
        <taxon>Enterococcaceae</taxon>
        <taxon>Enterococcus</taxon>
    </lineage>
</organism>
<dbReference type="EMBL" id="MAEL01000042">
    <property type="protein sequence ID" value="KAF1303281.1"/>
    <property type="molecule type" value="Genomic_DNA"/>
</dbReference>
<proteinExistence type="predicted"/>
<feature type="transmembrane region" description="Helical" evidence="1">
    <location>
        <begin position="12"/>
        <end position="29"/>
    </location>
</feature>
<keyword evidence="1" id="KW-1133">Transmembrane helix</keyword>